<comment type="caution">
    <text evidence="2">The sequence shown here is derived from an EMBL/GenBank/DDBJ whole genome shotgun (WGS) entry which is preliminary data.</text>
</comment>
<dbReference type="InterPro" id="IPR054241">
    <property type="entry name" value="DUF6968"/>
</dbReference>
<dbReference type="OrthoDB" id="4570917at2"/>
<accession>G4CQW6</accession>
<evidence type="ECO:0000313" key="3">
    <source>
        <dbReference type="Proteomes" id="UP000005336"/>
    </source>
</evidence>
<gene>
    <name evidence="2" type="ORF">HMPREF9370_1476</name>
</gene>
<evidence type="ECO:0000259" key="1">
    <source>
        <dbReference type="Pfam" id="PF22302"/>
    </source>
</evidence>
<name>G4CQW6_9NEIS</name>
<protein>
    <recommendedName>
        <fullName evidence="1">DUF6968 domain-containing protein</fullName>
    </recommendedName>
</protein>
<dbReference type="EMBL" id="AGAZ01000053">
    <property type="protein sequence ID" value="EGZ45971.1"/>
    <property type="molecule type" value="Genomic_DNA"/>
</dbReference>
<dbReference type="Proteomes" id="UP000005336">
    <property type="component" value="Unassembled WGS sequence"/>
</dbReference>
<feature type="domain" description="DUF6968" evidence="1">
    <location>
        <begin position="24"/>
        <end position="93"/>
    </location>
</feature>
<dbReference type="HOGENOM" id="CLU_2302885_0_0_4"/>
<keyword evidence="3" id="KW-1185">Reference proteome</keyword>
<proteinExistence type="predicted"/>
<reference evidence="2 3" key="1">
    <citation type="submission" date="2011-06" db="EMBL/GenBank/DDBJ databases">
        <authorList>
            <person name="Muzny D."/>
            <person name="Qin X."/>
            <person name="Deng J."/>
            <person name="Jiang H."/>
            <person name="Liu Y."/>
            <person name="Qu J."/>
            <person name="Song X.-Z."/>
            <person name="Zhang L."/>
            <person name="Thornton R."/>
            <person name="Coyle M."/>
            <person name="Francisco L."/>
            <person name="Jackson L."/>
            <person name="Javaid M."/>
            <person name="Korchina V."/>
            <person name="Kovar C."/>
            <person name="Mata R."/>
            <person name="Mathew T."/>
            <person name="Ngo R."/>
            <person name="Nguyen L."/>
            <person name="Nguyen N."/>
            <person name="Okwuonu G."/>
            <person name="Ongeri F."/>
            <person name="Pham C."/>
            <person name="Simmons D."/>
            <person name="Wilczek-Boney K."/>
            <person name="Hale W."/>
            <person name="Jakkamsetti A."/>
            <person name="Pham P."/>
            <person name="Ruth R."/>
            <person name="San Lucas F."/>
            <person name="Warren J."/>
            <person name="Zhang J."/>
            <person name="Zhao Z."/>
            <person name="Zhou C."/>
            <person name="Zhu D."/>
            <person name="Lee S."/>
            <person name="Bess C."/>
            <person name="Blankenburg K."/>
            <person name="Forbes L."/>
            <person name="Fu Q."/>
            <person name="Gubbala S."/>
            <person name="Hirani K."/>
            <person name="Jayaseelan J.C."/>
            <person name="Lara F."/>
            <person name="Munidasa M."/>
            <person name="Palculict T."/>
            <person name="Patil S."/>
            <person name="Pu L.-L."/>
            <person name="Saada N."/>
            <person name="Tang L."/>
            <person name="Weissenberger G."/>
            <person name="Zhu Y."/>
            <person name="Hemphill L."/>
            <person name="Shang Y."/>
            <person name="Youmans B."/>
            <person name="Ayvaz T."/>
            <person name="Ross M."/>
            <person name="Santibanez J."/>
            <person name="Aqrawi P."/>
            <person name="Gross S."/>
            <person name="Joshi V."/>
            <person name="Fowler G."/>
            <person name="Nazareth L."/>
            <person name="Reid J."/>
            <person name="Worley K."/>
            <person name="Petrosino J."/>
            <person name="Highlander S."/>
            <person name="Gibbs R."/>
        </authorList>
    </citation>
    <scope>NUCLEOTIDE SEQUENCE [LARGE SCALE GENOMIC DNA]</scope>
    <source>
        <strain evidence="2 3">9715</strain>
    </source>
</reference>
<evidence type="ECO:0000313" key="2">
    <source>
        <dbReference type="EMBL" id="EGZ45971.1"/>
    </source>
</evidence>
<sequence>MAERLNIDNFLLNTVRSKLRALLNQKVEIFIAKPEKVQEDEWICRYRILGPGEDMNFQVHGIDSVQALRCVFRVIDSAIIGADLSFALVWRKRLGGFYSRVG</sequence>
<organism evidence="2 3">
    <name type="scientific">Neisseria wadsworthii 9715</name>
    <dbReference type="NCBI Taxonomy" id="1030841"/>
    <lineage>
        <taxon>Bacteria</taxon>
        <taxon>Pseudomonadati</taxon>
        <taxon>Pseudomonadota</taxon>
        <taxon>Betaproteobacteria</taxon>
        <taxon>Neisseriales</taxon>
        <taxon>Neisseriaceae</taxon>
        <taxon>Neisseria</taxon>
    </lineage>
</organism>
<dbReference type="RefSeq" id="WP_009116617.1">
    <property type="nucleotide sequence ID" value="NZ_JH165159.1"/>
</dbReference>
<dbReference type="Pfam" id="PF22302">
    <property type="entry name" value="DUF6968"/>
    <property type="match status" value="1"/>
</dbReference>
<dbReference type="AlphaFoldDB" id="G4CQW6"/>